<evidence type="ECO:0000256" key="7">
    <source>
        <dbReference type="ARBA" id="ARBA00023136"/>
    </source>
</evidence>
<feature type="transmembrane region" description="Helical" evidence="8">
    <location>
        <begin position="81"/>
        <end position="99"/>
    </location>
</feature>
<feature type="transmembrane region" description="Helical" evidence="8">
    <location>
        <begin position="297"/>
        <end position="318"/>
    </location>
</feature>
<dbReference type="EMBL" id="FTOR01000003">
    <property type="protein sequence ID" value="SIT05966.1"/>
    <property type="molecule type" value="Genomic_DNA"/>
</dbReference>
<dbReference type="AlphaFoldDB" id="A0A173MJR8"/>
<organism evidence="9 10">
    <name type="scientific">Filimonas lacunae</name>
    <dbReference type="NCBI Taxonomy" id="477680"/>
    <lineage>
        <taxon>Bacteria</taxon>
        <taxon>Pseudomonadati</taxon>
        <taxon>Bacteroidota</taxon>
        <taxon>Chitinophagia</taxon>
        <taxon>Chitinophagales</taxon>
        <taxon>Chitinophagaceae</taxon>
        <taxon>Filimonas</taxon>
    </lineage>
</organism>
<evidence type="ECO:0000313" key="10">
    <source>
        <dbReference type="Proteomes" id="UP000186917"/>
    </source>
</evidence>
<evidence type="ECO:0000256" key="6">
    <source>
        <dbReference type="ARBA" id="ARBA00022989"/>
    </source>
</evidence>
<dbReference type="PANTHER" id="PTHR33908">
    <property type="entry name" value="MANNOSYLTRANSFERASE YKCB-RELATED"/>
    <property type="match status" value="1"/>
</dbReference>
<evidence type="ECO:0000256" key="4">
    <source>
        <dbReference type="ARBA" id="ARBA00022679"/>
    </source>
</evidence>
<feature type="transmembrane region" description="Helical" evidence="8">
    <location>
        <begin position="58"/>
        <end position="75"/>
    </location>
</feature>
<dbReference type="OrthoDB" id="9123883at2"/>
<protein>
    <submittedName>
        <fullName evidence="9">4-amino-4-deoxy-L-arabinose transferase</fullName>
    </submittedName>
</protein>
<comment type="subcellular location">
    <subcellularLocation>
        <location evidence="1">Cell membrane</location>
        <topology evidence="1">Multi-pass membrane protein</topology>
    </subcellularLocation>
</comment>
<feature type="transmembrane region" description="Helical" evidence="8">
    <location>
        <begin position="137"/>
        <end position="154"/>
    </location>
</feature>
<keyword evidence="4 9" id="KW-0808">Transferase</keyword>
<dbReference type="KEGG" id="fln:FLA_3913"/>
<evidence type="ECO:0000256" key="1">
    <source>
        <dbReference type="ARBA" id="ARBA00004651"/>
    </source>
</evidence>
<keyword evidence="7 8" id="KW-0472">Membrane</keyword>
<dbReference type="Proteomes" id="UP000186917">
    <property type="component" value="Unassembled WGS sequence"/>
</dbReference>
<feature type="transmembrane region" description="Helical" evidence="8">
    <location>
        <begin position="324"/>
        <end position="342"/>
    </location>
</feature>
<dbReference type="PANTHER" id="PTHR33908:SF11">
    <property type="entry name" value="MEMBRANE PROTEIN"/>
    <property type="match status" value="1"/>
</dbReference>
<evidence type="ECO:0000256" key="2">
    <source>
        <dbReference type="ARBA" id="ARBA00022475"/>
    </source>
</evidence>
<gene>
    <name evidence="9" type="ORF">SAMN05421788_103227</name>
</gene>
<dbReference type="GO" id="GO:0009103">
    <property type="term" value="P:lipopolysaccharide biosynthetic process"/>
    <property type="evidence" value="ECO:0007669"/>
    <property type="project" value="UniProtKB-ARBA"/>
</dbReference>
<dbReference type="GO" id="GO:0016763">
    <property type="term" value="F:pentosyltransferase activity"/>
    <property type="evidence" value="ECO:0007669"/>
    <property type="project" value="TreeGrafter"/>
</dbReference>
<feature type="transmembrane region" description="Helical" evidence="8">
    <location>
        <begin position="241"/>
        <end position="259"/>
    </location>
</feature>
<proteinExistence type="predicted"/>
<feature type="transmembrane region" description="Helical" evidence="8">
    <location>
        <begin position="6"/>
        <end position="23"/>
    </location>
</feature>
<dbReference type="GO" id="GO:0005886">
    <property type="term" value="C:plasma membrane"/>
    <property type="evidence" value="ECO:0007669"/>
    <property type="project" value="UniProtKB-SubCell"/>
</dbReference>
<feature type="transmembrane region" description="Helical" evidence="8">
    <location>
        <begin position="174"/>
        <end position="196"/>
    </location>
</feature>
<feature type="transmembrane region" description="Helical" evidence="8">
    <location>
        <begin position="202"/>
        <end position="221"/>
    </location>
</feature>
<evidence type="ECO:0000256" key="8">
    <source>
        <dbReference type="SAM" id="Phobius"/>
    </source>
</evidence>
<dbReference type="InterPro" id="IPR050297">
    <property type="entry name" value="LipidA_mod_glycosyltrf_83"/>
</dbReference>
<evidence type="ECO:0000256" key="3">
    <source>
        <dbReference type="ARBA" id="ARBA00022676"/>
    </source>
</evidence>
<dbReference type="STRING" id="477680.SAMN05421788_103227"/>
<keyword evidence="6 8" id="KW-1133">Transmembrane helix</keyword>
<sequence>MKKIDLDSFIAAIIGFFVVYLFTHHSSIGVSPDSVVYTSVARNIYYHHVLEAYNHMPLVDFPVFYPIFLSFTMFLSHLDPVVSGGVINGILFGLLIYMCGHIMKQIMRSRMVKWALFCGLLISPALLDIYTMLWSETLFIVLTFVFFLLTAWYFKRPALFPLLCMAICAGLSCITRYAGVTLIGTGCLLIFFHPVYRMKKKLPHSIIFGLVSTSFLIANLVRNALITGTLTGNREKSLTSFWANMHLYGEVLCYWLPFLKGHETPATFLAFASLVLTIFVLVWRIRTNYNHDSYQNIAMVFGTVYILFIVLSASISRYEPINNRLLSPAYAPWLLVVVYLTGRLSFKLMFVRKTFTIVLLSSLFLIFICSQAMESYAMYREYNNWGIPGYTDDGWKTSPIVQYLQQHRNSFTPGQPVYSNAHEAAYFNTGIASESLPHVVDKEDVETFDSTGAHYLIWFENVNDTDLVSQEYIKARKQMQPVFTTADGAVYWCTNKK</sequence>
<keyword evidence="2" id="KW-1003">Cell membrane</keyword>
<evidence type="ECO:0000256" key="5">
    <source>
        <dbReference type="ARBA" id="ARBA00022692"/>
    </source>
</evidence>
<feature type="transmembrane region" description="Helical" evidence="8">
    <location>
        <begin position="354"/>
        <end position="373"/>
    </location>
</feature>
<keyword evidence="10" id="KW-1185">Reference proteome</keyword>
<reference evidence="10" key="1">
    <citation type="submission" date="2017-01" db="EMBL/GenBank/DDBJ databases">
        <authorList>
            <person name="Varghese N."/>
            <person name="Submissions S."/>
        </authorList>
    </citation>
    <scope>NUCLEOTIDE SEQUENCE [LARGE SCALE GENOMIC DNA]</scope>
    <source>
        <strain evidence="10">DSM 21054</strain>
    </source>
</reference>
<feature type="transmembrane region" description="Helical" evidence="8">
    <location>
        <begin position="265"/>
        <end position="285"/>
    </location>
</feature>
<evidence type="ECO:0000313" key="9">
    <source>
        <dbReference type="EMBL" id="SIT05966.1"/>
    </source>
</evidence>
<name>A0A173MJR8_9BACT</name>
<dbReference type="RefSeq" id="WP_076378979.1">
    <property type="nucleotide sequence ID" value="NZ_AP017422.1"/>
</dbReference>
<keyword evidence="5 8" id="KW-0812">Transmembrane</keyword>
<feature type="transmembrane region" description="Helical" evidence="8">
    <location>
        <begin position="111"/>
        <end position="131"/>
    </location>
</feature>
<keyword evidence="3" id="KW-0328">Glycosyltransferase</keyword>
<accession>A0A173MJR8</accession>